<dbReference type="Proteomes" id="UP000286097">
    <property type="component" value="Unassembled WGS sequence"/>
</dbReference>
<evidence type="ECO:0000313" key="4">
    <source>
        <dbReference type="Proteomes" id="UP000286097"/>
    </source>
</evidence>
<protein>
    <submittedName>
        <fullName evidence="1">Uncharacterized protein</fullName>
    </submittedName>
</protein>
<comment type="caution">
    <text evidence="1">The sequence shown here is derived from an EMBL/GenBank/DDBJ whole genome shotgun (WGS) entry which is preliminary data.</text>
</comment>
<dbReference type="OrthoDB" id="77153at2759"/>
<evidence type="ECO:0000313" key="2">
    <source>
        <dbReference type="EMBL" id="RQM17216.1"/>
    </source>
</evidence>
<reference evidence="3 4" key="1">
    <citation type="submission" date="2018-06" db="EMBL/GenBank/DDBJ databases">
        <title>Comparative genomics of downy mildews reveals potential adaptations to biotrophy.</title>
        <authorList>
            <person name="Fletcher K."/>
            <person name="Klosterman S.J."/>
            <person name="Derevnina L."/>
            <person name="Martin F."/>
            <person name="Koike S."/>
            <person name="Reyes Chin-Wo S."/>
            <person name="Mou B."/>
            <person name="Michelmore R."/>
        </authorList>
    </citation>
    <scope>NUCLEOTIDE SEQUENCE [LARGE SCALE GENOMIC DNA]</scope>
    <source>
        <strain evidence="2 4">R13</strain>
        <strain evidence="1 3">R14</strain>
    </source>
</reference>
<evidence type="ECO:0000313" key="3">
    <source>
        <dbReference type="Proteomes" id="UP000282087"/>
    </source>
</evidence>
<sequence length="73" mass="8310">MKLEQIEMDGTWFWLKYARGIVTVTTKNKIKPALRRNAIVFVPSNGVSAKESKSLVAYLKRQVGGHRVFGMTR</sequence>
<dbReference type="VEuPathDB" id="FungiDB:DD237_001836"/>
<proteinExistence type="predicted"/>
<accession>A0A3M6VJ89</accession>
<dbReference type="Proteomes" id="UP000282087">
    <property type="component" value="Unassembled WGS sequence"/>
</dbReference>
<name>A0A3M6VJ89_9STRA</name>
<keyword evidence="3" id="KW-1185">Reference proteome</keyword>
<dbReference type="EMBL" id="QLLG01000212">
    <property type="protein sequence ID" value="RMX66213.1"/>
    <property type="molecule type" value="Genomic_DNA"/>
</dbReference>
<evidence type="ECO:0000313" key="1">
    <source>
        <dbReference type="EMBL" id="RMX66213.1"/>
    </source>
</evidence>
<dbReference type="AlphaFoldDB" id="A0A3M6VJ89"/>
<dbReference type="EMBL" id="QKXF01000100">
    <property type="protein sequence ID" value="RQM17216.1"/>
    <property type="molecule type" value="Genomic_DNA"/>
</dbReference>
<organism evidence="1 3">
    <name type="scientific">Peronospora effusa</name>
    <dbReference type="NCBI Taxonomy" id="542832"/>
    <lineage>
        <taxon>Eukaryota</taxon>
        <taxon>Sar</taxon>
        <taxon>Stramenopiles</taxon>
        <taxon>Oomycota</taxon>
        <taxon>Peronosporomycetes</taxon>
        <taxon>Peronosporales</taxon>
        <taxon>Peronosporaceae</taxon>
        <taxon>Peronospora</taxon>
    </lineage>
</organism>
<gene>
    <name evidence="2" type="ORF">DD237_001836</name>
    <name evidence="1" type="ORF">DD238_001251</name>
</gene>